<protein>
    <submittedName>
        <fullName evidence="2">Uncharacterized protein</fullName>
    </submittedName>
</protein>
<sequence length="52" mass="5918">MNLGRLVEQLHTTTENTSSQNSTKNIGFQRKNYKLSIKSLNNKGLLNDIIKI</sequence>
<evidence type="ECO:0000313" key="3">
    <source>
        <dbReference type="Proteomes" id="UP000094056"/>
    </source>
</evidence>
<gene>
    <name evidence="2" type="ORF">SCARUB_00174</name>
</gene>
<dbReference type="EMBL" id="MAYW01000002">
    <property type="protein sequence ID" value="ODS34738.1"/>
    <property type="molecule type" value="Genomic_DNA"/>
</dbReference>
<proteinExistence type="predicted"/>
<evidence type="ECO:0000313" key="2">
    <source>
        <dbReference type="EMBL" id="ODS34738.1"/>
    </source>
</evidence>
<evidence type="ECO:0000256" key="1">
    <source>
        <dbReference type="SAM" id="MobiDB-lite"/>
    </source>
</evidence>
<dbReference type="Proteomes" id="UP000094056">
    <property type="component" value="Unassembled WGS sequence"/>
</dbReference>
<comment type="caution">
    <text evidence="2">The sequence shown here is derived from an EMBL/GenBank/DDBJ whole genome shotgun (WGS) entry which is preliminary data.</text>
</comment>
<reference evidence="2 3" key="1">
    <citation type="submission" date="2016-07" db="EMBL/GenBank/DDBJ databases">
        <title>Draft genome of Scalindua rubra, obtained from a brine-seawater interface in the Red Sea, sheds light on salt adaptation in anammox bacteria.</title>
        <authorList>
            <person name="Speth D.R."/>
            <person name="Lagkouvardos I."/>
            <person name="Wang Y."/>
            <person name="Qian P.-Y."/>
            <person name="Dutilh B.E."/>
            <person name="Jetten M.S."/>
        </authorList>
    </citation>
    <scope>NUCLEOTIDE SEQUENCE [LARGE SCALE GENOMIC DNA]</scope>
    <source>
        <strain evidence="2">BSI-1</strain>
    </source>
</reference>
<feature type="compositionally biased region" description="Low complexity" evidence="1">
    <location>
        <begin position="12"/>
        <end position="25"/>
    </location>
</feature>
<dbReference type="AlphaFoldDB" id="A0A1E3XGJ6"/>
<name>A0A1E3XGJ6_9BACT</name>
<organism evidence="2 3">
    <name type="scientific">Candidatus Scalindua rubra</name>
    <dbReference type="NCBI Taxonomy" id="1872076"/>
    <lineage>
        <taxon>Bacteria</taxon>
        <taxon>Pseudomonadati</taxon>
        <taxon>Planctomycetota</taxon>
        <taxon>Candidatus Brocadiia</taxon>
        <taxon>Candidatus Brocadiales</taxon>
        <taxon>Candidatus Scalinduaceae</taxon>
        <taxon>Candidatus Scalindua</taxon>
    </lineage>
</organism>
<feature type="region of interest" description="Disordered" evidence="1">
    <location>
        <begin position="1"/>
        <end position="25"/>
    </location>
</feature>
<accession>A0A1E3XGJ6</accession>